<dbReference type="EMBL" id="JFFI01002361">
    <property type="protein sequence ID" value="KXH36314.1"/>
    <property type="molecule type" value="Genomic_DNA"/>
</dbReference>
<evidence type="ECO:0000313" key="3">
    <source>
        <dbReference type="Proteomes" id="UP000070121"/>
    </source>
</evidence>
<evidence type="ECO:0000256" key="1">
    <source>
        <dbReference type="SAM" id="MobiDB-lite"/>
    </source>
</evidence>
<accession>A0A135SK64</accession>
<feature type="region of interest" description="Disordered" evidence="1">
    <location>
        <begin position="32"/>
        <end position="58"/>
    </location>
</feature>
<proteinExistence type="predicted"/>
<gene>
    <name evidence="2" type="ORF">CSAL01_02684</name>
</gene>
<dbReference type="AlphaFoldDB" id="A0A135SK64"/>
<sequence length="131" mass="14270">MSPCPSSFGSYANLPHPDPFPPVWTAVVTEAGRIQKSGKKREKPPSLTTRRCHADNGSASLLGSSIDAATHQAVRPGIHTFQVHEDPIWHLYDGRWVSSHRRTSARAASSLHLDGFARRAGHWAAALRIGS</sequence>
<keyword evidence="3" id="KW-1185">Reference proteome</keyword>
<organism evidence="2 3">
    <name type="scientific">Colletotrichum salicis</name>
    <dbReference type="NCBI Taxonomy" id="1209931"/>
    <lineage>
        <taxon>Eukaryota</taxon>
        <taxon>Fungi</taxon>
        <taxon>Dikarya</taxon>
        <taxon>Ascomycota</taxon>
        <taxon>Pezizomycotina</taxon>
        <taxon>Sordariomycetes</taxon>
        <taxon>Hypocreomycetidae</taxon>
        <taxon>Glomerellales</taxon>
        <taxon>Glomerellaceae</taxon>
        <taxon>Colletotrichum</taxon>
        <taxon>Colletotrichum acutatum species complex</taxon>
    </lineage>
</organism>
<name>A0A135SK64_9PEZI</name>
<evidence type="ECO:0000313" key="2">
    <source>
        <dbReference type="EMBL" id="KXH36314.1"/>
    </source>
</evidence>
<dbReference type="Proteomes" id="UP000070121">
    <property type="component" value="Unassembled WGS sequence"/>
</dbReference>
<protein>
    <submittedName>
        <fullName evidence="2">Uncharacterized protein</fullName>
    </submittedName>
</protein>
<comment type="caution">
    <text evidence="2">The sequence shown here is derived from an EMBL/GenBank/DDBJ whole genome shotgun (WGS) entry which is preliminary data.</text>
</comment>
<reference evidence="2 3" key="1">
    <citation type="submission" date="2014-02" db="EMBL/GenBank/DDBJ databases">
        <title>The genome sequence of Colletotrichum salicis CBS 607.94.</title>
        <authorList>
            <person name="Baroncelli R."/>
            <person name="Thon M.R."/>
        </authorList>
    </citation>
    <scope>NUCLEOTIDE SEQUENCE [LARGE SCALE GENOMIC DNA]</scope>
    <source>
        <strain evidence="2 3">CBS 607.94</strain>
    </source>
</reference>